<gene>
    <name evidence="3" type="ORF">TVY486_0903630</name>
</gene>
<dbReference type="PANTHER" id="PTHR31434">
    <property type="entry name" value="S PHASE CYCLIN A-ASSOCIATED PROTEIN IN THE ENDOPLASMIC RETICULUM"/>
    <property type="match status" value="1"/>
</dbReference>
<evidence type="ECO:0000256" key="1">
    <source>
        <dbReference type="SAM" id="Coils"/>
    </source>
</evidence>
<keyword evidence="1" id="KW-0175">Coiled coil</keyword>
<reference evidence="3" key="1">
    <citation type="journal article" date="2012" name="Proc. Natl. Acad. Sci. U.S.A.">
        <title>Antigenic diversity is generated by distinct evolutionary mechanisms in African trypanosome species.</title>
        <authorList>
            <person name="Jackson A.P."/>
            <person name="Berry A."/>
            <person name="Aslett M."/>
            <person name="Allison H.C."/>
            <person name="Burton P."/>
            <person name="Vavrova-Anderson J."/>
            <person name="Brown R."/>
            <person name="Browne H."/>
            <person name="Corton N."/>
            <person name="Hauser H."/>
            <person name="Gamble J."/>
            <person name="Gilderthorp R."/>
            <person name="Marcello L."/>
            <person name="McQuillan J."/>
            <person name="Otto T.D."/>
            <person name="Quail M.A."/>
            <person name="Sanders M.J."/>
            <person name="van Tonder A."/>
            <person name="Ginger M.L."/>
            <person name="Field M.C."/>
            <person name="Barry J.D."/>
            <person name="Hertz-Fowler C."/>
            <person name="Berriman M."/>
        </authorList>
    </citation>
    <scope>NUCLEOTIDE SEQUENCE</scope>
    <source>
        <strain evidence="3">Y486</strain>
    </source>
</reference>
<feature type="region of interest" description="Disordered" evidence="2">
    <location>
        <begin position="304"/>
        <end position="401"/>
    </location>
</feature>
<evidence type="ECO:0000313" key="3">
    <source>
        <dbReference type="EMBL" id="CCC50542.1"/>
    </source>
</evidence>
<dbReference type="EMBL" id="HE573025">
    <property type="protein sequence ID" value="CCC50542.1"/>
    <property type="molecule type" value="Genomic_DNA"/>
</dbReference>
<proteinExistence type="predicted"/>
<protein>
    <submittedName>
        <fullName evidence="3">Uncharacterized protein</fullName>
    </submittedName>
</protein>
<feature type="region of interest" description="Disordered" evidence="2">
    <location>
        <begin position="103"/>
        <end position="140"/>
    </location>
</feature>
<evidence type="ECO:0000256" key="2">
    <source>
        <dbReference type="SAM" id="MobiDB-lite"/>
    </source>
</evidence>
<feature type="coiled-coil region" evidence="1">
    <location>
        <begin position="162"/>
        <end position="232"/>
    </location>
</feature>
<accession>G0U2N9</accession>
<dbReference type="PANTHER" id="PTHR31434:SF2">
    <property type="entry name" value="S PHASE CYCLIN A-ASSOCIATED PROTEIN IN THE ENDOPLASMIC RETICULUM"/>
    <property type="match status" value="1"/>
</dbReference>
<feature type="compositionally biased region" description="Polar residues" evidence="2">
    <location>
        <begin position="105"/>
        <end position="133"/>
    </location>
</feature>
<organism evidence="3">
    <name type="scientific">Trypanosoma vivax (strain Y486)</name>
    <dbReference type="NCBI Taxonomy" id="1055687"/>
    <lineage>
        <taxon>Eukaryota</taxon>
        <taxon>Discoba</taxon>
        <taxon>Euglenozoa</taxon>
        <taxon>Kinetoplastea</taxon>
        <taxon>Metakinetoplastina</taxon>
        <taxon>Trypanosomatida</taxon>
        <taxon>Trypanosomatidae</taxon>
        <taxon>Trypanosoma</taxon>
        <taxon>Duttonella</taxon>
    </lineage>
</organism>
<dbReference type="OMA" id="IEARRMN"/>
<dbReference type="AlphaFoldDB" id="G0U2N9"/>
<dbReference type="VEuPathDB" id="TriTrypDB:TvY486_0903630"/>
<sequence length="1037" mass="118624">MEPQLLNAGTTGNSTNIRRLTGWVNVVQQSFRVQPKPEPPRPCPQLDKLKSAIDEVMTCLKGSSNSVSSDMFVKVMEEGLRAIKAVKNPQHCNNSSETDGAFCGRTSTSQNATPSLNPNCEDSGTAIPTQVSPNCKKVSPKRIQAEGKQWEEIVAARQASALRSEERQRKAEEKRLEKFQEMKSKLEAAGERSLKAKQRRNQAVERLRNDTMERWENGARRVEEAREQKKERARRGNFRVEEVRLNNELRHQAKALLLGLKMSEAEHNLEQKREELQRQMQERNEAMLAAAERRLNLNQERIERQQQREQQRRENLRRLEEQKKLEKDMKEQRAEEWEKKAQQRQKQASEEAEARNRKVEERFQQSAQLREEKMSQLREKLEKQEQKIKEVRQRKEREGDTKPTIQELMPAVLKHEEEQLAQRLAKALACTVRQGKNFLEKYQKESSANLKELNRSKIKAIVNRLGCSSSPAPVAQCRQALRDLLGATDIGEIDHECIRYFNAYECIVFVMMESRRTNNMGVFRLAHDVLNRFLTDKKEGTQHVISFVRSGNLTPLLLCISEEIKNLKRQSRSVALVASLEILQMCFGCIAVESRTNSHLIAIRDQLLEDFDVTNIEKYCIAVARVCVSEEDLDVVQSATRLLHSQIYVLSKKKSDFPTAWFQEVSSAFFALLQNILTPNGSPLNESSPLLSSRRIDIIFTVFHVLNCLARWNLEVLQELLHDSPSSTKRTSAQPGSNCAGAEPSNAITRTELFHVLNGFFTYVSSHTNHLETIPEERAICDSTSKSFEEALKFGVTIEQSSLLAKAQTYESARSGMIPVMTRHPHHLRTALHECLLLIGYLSLQDPQIQCIFAWGKDKSLLSKVLSAMPFQYFTLARHILYPTLLPILLDSEDNLTLAKGEMNLKSLLELVKEEFEILPKKTRTRALKLYQEMNPQAKKVNSTCEPEKSNQPVSWVDLLGGEDDDFLHQVCQQPIPKKAPPRHPLWTPEKERLSKLLKSQAFAPSEYFRIDKRFPVALWPSIIEQLTTAVEGGGAP</sequence>
<name>G0U2N9_TRYVY</name>